<dbReference type="Gene3D" id="2.120.10.30">
    <property type="entry name" value="TolB, C-terminal domain"/>
    <property type="match status" value="1"/>
</dbReference>
<protein>
    <recommendedName>
        <fullName evidence="13">EGF-like domain-containing protein</fullName>
    </recommendedName>
</protein>
<keyword evidence="6" id="KW-0812">Transmembrane</keyword>
<dbReference type="PROSITE" id="PS50026">
    <property type="entry name" value="EGF_3"/>
    <property type="match status" value="3"/>
</dbReference>
<evidence type="ECO:0000256" key="8">
    <source>
        <dbReference type="ARBA" id="ARBA00022989"/>
    </source>
</evidence>
<evidence type="ECO:0000259" key="13">
    <source>
        <dbReference type="PROSITE" id="PS50026"/>
    </source>
</evidence>
<dbReference type="PROSITE" id="PS01186">
    <property type="entry name" value="EGF_2"/>
    <property type="match status" value="4"/>
</dbReference>
<dbReference type="InterPro" id="IPR000742">
    <property type="entry name" value="EGF"/>
</dbReference>
<dbReference type="PANTHER" id="PTHR11219">
    <property type="entry name" value="TENEURIN AND N-ACETYLGLUCOSAMINE-1-PHOSPHODIESTER ALPHA-N-ACETYLGLUCOSAMINIDASE"/>
    <property type="match status" value="1"/>
</dbReference>
<evidence type="ECO:0000256" key="4">
    <source>
        <dbReference type="ARBA" id="ARBA00022475"/>
    </source>
</evidence>
<dbReference type="InterPro" id="IPR028916">
    <property type="entry name" value="Tox-GHH_dom"/>
</dbReference>
<dbReference type="EMBL" id="CATQJA010002654">
    <property type="protein sequence ID" value="CAJ0578559.1"/>
    <property type="molecule type" value="Genomic_DNA"/>
</dbReference>
<dbReference type="Proteomes" id="UP001177023">
    <property type="component" value="Unassembled WGS sequence"/>
</dbReference>
<comment type="subcellular location">
    <subcellularLocation>
        <location evidence="2">Cell membrane</location>
    </subcellularLocation>
    <subcellularLocation>
        <location evidence="1">Membrane</location>
        <topology evidence="1">Single-pass membrane protein</topology>
    </subcellularLocation>
</comment>
<dbReference type="InterPro" id="IPR056823">
    <property type="entry name" value="TEN-like_YD-shell"/>
</dbReference>
<feature type="compositionally biased region" description="Basic residues" evidence="12">
    <location>
        <begin position="248"/>
        <end position="257"/>
    </location>
</feature>
<evidence type="ECO:0000256" key="6">
    <source>
        <dbReference type="ARBA" id="ARBA00022692"/>
    </source>
</evidence>
<gene>
    <name evidence="14" type="ORF">MSPICULIGERA_LOCUS16807</name>
</gene>
<dbReference type="GO" id="GO:0008045">
    <property type="term" value="P:motor neuron axon guidance"/>
    <property type="evidence" value="ECO:0007669"/>
    <property type="project" value="TreeGrafter"/>
</dbReference>
<keyword evidence="7" id="KW-0677">Repeat</keyword>
<keyword evidence="5 11" id="KW-0245">EGF-like domain</keyword>
<reference evidence="14" key="1">
    <citation type="submission" date="2023-06" db="EMBL/GenBank/DDBJ databases">
        <authorList>
            <person name="Delattre M."/>
        </authorList>
    </citation>
    <scope>NUCLEOTIDE SEQUENCE</scope>
    <source>
        <strain evidence="14">AF72</strain>
    </source>
</reference>
<feature type="non-terminal residue" evidence="14">
    <location>
        <position position="1"/>
    </location>
</feature>
<dbReference type="Pfam" id="PF25023">
    <property type="entry name" value="TEN_YD-shell"/>
    <property type="match status" value="1"/>
</dbReference>
<evidence type="ECO:0000256" key="12">
    <source>
        <dbReference type="SAM" id="MobiDB-lite"/>
    </source>
</evidence>
<feature type="disulfide bond" evidence="11">
    <location>
        <begin position="164"/>
        <end position="173"/>
    </location>
</feature>
<accession>A0AA36D251</accession>
<dbReference type="Pfam" id="PF25024">
    <property type="entry name" value="EGF_TEN"/>
    <property type="match status" value="1"/>
</dbReference>
<dbReference type="PROSITE" id="PS00022">
    <property type="entry name" value="EGF_1"/>
    <property type="match status" value="5"/>
</dbReference>
<evidence type="ECO:0000256" key="7">
    <source>
        <dbReference type="ARBA" id="ARBA00022737"/>
    </source>
</evidence>
<feature type="disulfide bond" evidence="11">
    <location>
        <begin position="98"/>
        <end position="107"/>
    </location>
</feature>
<feature type="disulfide bond" evidence="11">
    <location>
        <begin position="354"/>
        <end position="364"/>
    </location>
</feature>
<dbReference type="PANTHER" id="PTHR11219:SF69">
    <property type="entry name" value="TENEURIN-A"/>
    <property type="match status" value="1"/>
</dbReference>
<dbReference type="Pfam" id="PF15636">
    <property type="entry name" value="Tox-GHH"/>
    <property type="match status" value="1"/>
</dbReference>
<dbReference type="Gene3D" id="2.180.10.10">
    <property type="entry name" value="RHS repeat-associated core"/>
    <property type="match status" value="1"/>
</dbReference>
<sequence>MVSTSSLSHSIEETMRKKRDTVEILSPRTASFKDFMLEGRWHLALLNERNRVEPIIFYVASEDDLPAKLPAGVNTNDFLRCRNDCSGRGECMNGVCKCAAGYTGSACEEVICPLVCSGNGVLSLGRCVCFEGFKGRECDVKEHWCEVADCHGRGRCTPKGVCDCMAGWGGDSCEIKLCPHRTCSGKGKCLEGICYCEDGWTGKTCTRNVQRSTASALSTEVQDKHDEPTHVIVEASPLSPPIPDHDRHHPHRAKAKPVAKPIDKVVVESLAPIGVNVTQPGLTEIPCNGNGLLESDGYCICSPGYEGNECETENKQAVVQTTSCQPECINGECNQGICTCQYGWKGSDCSMAECALGCEQHGRCEKNGTCLCDRGWNGANCYIEGCPRDCSGHGQCRLEGNEWHCECDTARRGADCSIPIEHSCDDGIDNDANGLIDCEDPECCSSATCSLEPTCMMAPSPNDVLLKLPSPQNAPFYQRVMFLVKPESVQSYADNTYFNESMVSVIRGRVVWNGGSPGASADLPLPGVRVSDANHPLYGFTLSRLEGAFDLLVNGGRSVQLQFLKSPFQRKKVSIYVPPNEIVYLENVILTTEKTREEDTASRFRPECLLSKRRIEPIELRTDWDVWGAPEVDGKPRLLADVGAIVDSMRIAGTDVYLVYDSRKAEATKSRLEIRLTGSNPDPSLRLVHLRIDIAGQRFTETLAARADLTHTFSWDKQNVYRQMEKGLLPTTVRIGYEYDKCHRSGEIFWVTHNVELSARSRKAVFGGWTPHIHHHYDAINGLLEKGDGTRQFLIKENLIVDLVAGADTKRELECSDCITANSTSPLYRPIAVAAGLDGSTIIGDQDLIRRLTPDGQMRTILSLSAADTSYQYSLAVSPLDGALYISMPLKKQIWKLKDYASESLEDNYEILAGDGTACASATSPCGDGGAAIDAQLLFPKGITIDTDGHLFVADGRKIRVINLATKTINALPHSLLDKSSSVACSYQHGNYLPLSEIQLEWPTSLTIDQATGALFVLDSNVVYELRRNQQIGRILLGSPSACPTNVTSLMLNHARAIAANHKGSLFVLESDEKKLNQVREYSALCGSLQPLAGKMSPCSCQQIPTHSQCRCDDEGQKEAMEAIFNNPQALMVDGKSRILVADTGNAKIKIITSAGARLDLSTSQYRIQWPSADEVYFFNRNGLHMTTRSLSTDRLLYTFSYNVNTHHGRLSQITSPGGLLLRVMWSNSDEHMVAIEAPSGLKSQLTFSPFDGSLETITLPTRESIKFTYGSGGLLKSHVSREDSIMFGYDSNGRAISISTLVGIYKTSPPRFVGDFLVVDVQKNGKKVLEMRNRPGESLITGETTQKLLVLDENAFEWSREDGVKTLYESEVPALLPGSRIVSRAKRIIGGLEKPPSRALVYRFDRRPFIATNGQTRRVAEVGIRPRVNGVNVYSVYYDKLSNRDILRKKGDEPLLQISYGESGKCKMIEAAKGLGIAAMNISHDEFGRINEITWGSIRRQFAYDRQNRLIEMNWGPGENPKKFTYTKDFPLPTTVDESNGGRYAIKLNTHGLLQQIITPTEEMHQFSTATVPQGILLKRRKPEWKTAAKLLSDDNGNLLEYLAPDKMHYLRIQRDTFGRPDAIFMEEKLETKMRYERQHLASVIGRGYSRHFVRQGELALEIVESRSFPYNSGNVTFTMGYDDLGRATSIYSKFDGKQLDAINLKYDRSTGLVDGMAGFTIQKIGETQKIFGHEIEINSAHDQNGALISRNVIAGQKGCHLAIIRDSHGRQISTEWKRGDEKSTEEFIYDAAGSISGFVGGNNQRWEYKYDKEGRVVSINDETVEYGVGGVPRKVGSLAYQTDSNGWTVKRGKITFKYDALGRLVNANEENGRRVSIEYDENNRVIGLEKDGARQMFYYAWPQLSNHISHTADNKGNVKTFLYTESGVLYAILDGDEWIAVLTDATNSPRCFLGANRPMKVIDRGLFGAPSAINDQFTIPVGHLGGIDIPEMGVVILNGRPLDTKIGRWMSFGPNELKLPRTLLDARTVVDPFTLSESQMPSASLTLPTQDLMSWLSLIGVSPIMFAAPPAFLAPEISINTPVISAELSGFTGRLKALGQINSVGQSALVEKVPEATRVATTRDDPGFGDLIFIVTANRKVQIEPSPKLTAEEQKFLFDLFADTEEVQWPLAEEGWARHFATSGKLPGIFVSESHRHFTAVVGADTVELRAGKTKIFVYFDTNKDAVRSKLADELRRQEAHHVWKLEKKMLERGLKTRRNWSEAEKSELLRHGSVSGYSVEPQPTSTLMSAQHWIFLKQQT</sequence>
<feature type="domain" description="EGF-like" evidence="13">
    <location>
        <begin position="77"/>
        <end position="108"/>
    </location>
</feature>
<name>A0AA36D251_9BILA</name>
<organism evidence="14 15">
    <name type="scientific">Mesorhabditis spiculigera</name>
    <dbReference type="NCBI Taxonomy" id="96644"/>
    <lineage>
        <taxon>Eukaryota</taxon>
        <taxon>Metazoa</taxon>
        <taxon>Ecdysozoa</taxon>
        <taxon>Nematoda</taxon>
        <taxon>Chromadorea</taxon>
        <taxon>Rhabditida</taxon>
        <taxon>Rhabditina</taxon>
        <taxon>Rhabditomorpha</taxon>
        <taxon>Rhabditoidea</taxon>
        <taxon>Rhabditidae</taxon>
        <taxon>Mesorhabditinae</taxon>
        <taxon>Mesorhabditis</taxon>
    </lineage>
</organism>
<dbReference type="FunFam" id="2.10.25.10:FF:000013">
    <property type="entry name" value="Teneurin transmembrane protein 4"/>
    <property type="match status" value="1"/>
</dbReference>
<keyword evidence="4" id="KW-1003">Cell membrane</keyword>
<keyword evidence="15" id="KW-1185">Reference proteome</keyword>
<feature type="domain" description="EGF-like" evidence="13">
    <location>
        <begin position="141"/>
        <end position="174"/>
    </location>
</feature>
<dbReference type="NCBIfam" id="TIGR01643">
    <property type="entry name" value="YD_repeat_2x"/>
    <property type="match status" value="1"/>
</dbReference>
<dbReference type="GO" id="GO:0005886">
    <property type="term" value="C:plasma membrane"/>
    <property type="evidence" value="ECO:0007669"/>
    <property type="project" value="UniProtKB-SubCell"/>
</dbReference>
<dbReference type="InterPro" id="IPR051216">
    <property type="entry name" value="Teneurin"/>
</dbReference>
<keyword evidence="8" id="KW-1133">Transmembrane helix</keyword>
<feature type="region of interest" description="Disordered" evidence="12">
    <location>
        <begin position="238"/>
        <end position="258"/>
    </location>
</feature>
<feature type="disulfide bond" evidence="11">
    <location>
        <begin position="372"/>
        <end position="381"/>
    </location>
</feature>
<dbReference type="Pfam" id="PF25020">
    <property type="entry name" value="TTR_TEN1-4"/>
    <property type="match status" value="1"/>
</dbReference>
<evidence type="ECO:0000313" key="14">
    <source>
        <dbReference type="EMBL" id="CAJ0578559.1"/>
    </source>
</evidence>
<evidence type="ECO:0000313" key="15">
    <source>
        <dbReference type="Proteomes" id="UP001177023"/>
    </source>
</evidence>
<evidence type="ECO:0000256" key="3">
    <source>
        <dbReference type="ARBA" id="ARBA00009385"/>
    </source>
</evidence>
<dbReference type="Pfam" id="PF24329">
    <property type="entry name" value="FN-plug_TEN1-4"/>
    <property type="match status" value="1"/>
</dbReference>
<evidence type="ECO:0000256" key="2">
    <source>
        <dbReference type="ARBA" id="ARBA00004236"/>
    </source>
</evidence>
<dbReference type="InterPro" id="IPR056820">
    <property type="entry name" value="TEN_TTR-like"/>
</dbReference>
<proteinExistence type="inferred from homology"/>
<dbReference type="CDD" id="cd00054">
    <property type="entry name" value="EGF_CA"/>
    <property type="match status" value="1"/>
</dbReference>
<dbReference type="InterPro" id="IPR011042">
    <property type="entry name" value="6-blade_b-propeller_TolB-like"/>
</dbReference>
<dbReference type="Pfam" id="PF25021">
    <property type="entry name" value="TEN_NHL"/>
    <property type="match status" value="1"/>
</dbReference>
<evidence type="ECO:0000256" key="1">
    <source>
        <dbReference type="ARBA" id="ARBA00004167"/>
    </source>
</evidence>
<dbReference type="SUPFAM" id="SSF101898">
    <property type="entry name" value="NHL repeat"/>
    <property type="match status" value="1"/>
</dbReference>
<evidence type="ECO:0000256" key="9">
    <source>
        <dbReference type="ARBA" id="ARBA00023136"/>
    </source>
</evidence>
<dbReference type="SMART" id="SM00181">
    <property type="entry name" value="EGF"/>
    <property type="match status" value="8"/>
</dbReference>
<feature type="domain" description="EGF-like" evidence="13">
    <location>
        <begin position="350"/>
        <end position="382"/>
    </location>
</feature>
<evidence type="ECO:0000256" key="11">
    <source>
        <dbReference type="PROSITE-ProRule" id="PRU00076"/>
    </source>
</evidence>
<feature type="disulfide bond" evidence="11">
    <location>
        <begin position="81"/>
        <end position="91"/>
    </location>
</feature>
<dbReference type="InterPro" id="IPR006530">
    <property type="entry name" value="YD"/>
</dbReference>
<keyword evidence="10 11" id="KW-1015">Disulfide bond</keyword>
<dbReference type="InterPro" id="IPR057627">
    <property type="entry name" value="FN-plug_TEN1-4"/>
</dbReference>
<comment type="similarity">
    <text evidence="3">Belongs to the tenascin family. Teneurin subfamily.</text>
</comment>
<evidence type="ECO:0000256" key="10">
    <source>
        <dbReference type="ARBA" id="ARBA00023157"/>
    </source>
</evidence>
<comment type="caution">
    <text evidence="14">The sequence shown here is derived from an EMBL/GenBank/DDBJ whole genome shotgun (WGS) entry which is preliminary data.</text>
</comment>
<evidence type="ECO:0000256" key="5">
    <source>
        <dbReference type="ARBA" id="ARBA00022536"/>
    </source>
</evidence>
<dbReference type="Gene3D" id="2.10.25.10">
    <property type="entry name" value="Laminin"/>
    <property type="match status" value="5"/>
</dbReference>
<keyword evidence="9" id="KW-0472">Membrane</keyword>
<comment type="caution">
    <text evidence="11">Lacks conserved residue(s) required for the propagation of feature annotation.</text>
</comment>
<dbReference type="InterPro" id="IPR056822">
    <property type="entry name" value="TEN_NHL"/>
</dbReference>